<proteinExistence type="predicted"/>
<organism evidence="2 3">
    <name type="scientific">Heminiphilus faecis</name>
    <dbReference type="NCBI Taxonomy" id="2601703"/>
    <lineage>
        <taxon>Bacteria</taxon>
        <taxon>Pseudomonadati</taxon>
        <taxon>Bacteroidota</taxon>
        <taxon>Bacteroidia</taxon>
        <taxon>Bacteroidales</taxon>
        <taxon>Muribaculaceae</taxon>
        <taxon>Heminiphilus</taxon>
    </lineage>
</organism>
<accession>A0ABV4D1P3</accession>
<dbReference type="EMBL" id="JBCLPP010000026">
    <property type="protein sequence ID" value="MEY8245872.1"/>
    <property type="molecule type" value="Genomic_DNA"/>
</dbReference>
<keyword evidence="1" id="KW-0812">Transmembrane</keyword>
<dbReference type="SUPFAM" id="SSF81568">
    <property type="entry name" value="Photosystem I reaction center subunit XI, PsaL"/>
    <property type="match status" value="1"/>
</dbReference>
<gene>
    <name evidence="2" type="ORF">AAK873_09630</name>
</gene>
<feature type="transmembrane region" description="Helical" evidence="1">
    <location>
        <begin position="153"/>
        <end position="172"/>
    </location>
</feature>
<dbReference type="RefSeq" id="WP_369863536.1">
    <property type="nucleotide sequence ID" value="NZ_JBCLPP010000026.1"/>
</dbReference>
<keyword evidence="1" id="KW-0472">Membrane</keyword>
<feature type="transmembrane region" description="Helical" evidence="1">
    <location>
        <begin position="15"/>
        <end position="35"/>
    </location>
</feature>
<protein>
    <submittedName>
        <fullName evidence="2">DUF4199 domain-containing protein</fullName>
    </submittedName>
</protein>
<sequence>MNDGKSTGQSPYRRGADAGLILGVYLCVIFFATAYSMTYPILSPVSLVLIAGVPVFIYMSLRRSYITDMGKTIFSSLWMEGIATFFFGGVISAFVSVIYMRYVNLGFIDAQIDAMISVYNQADWERGKELADVVSRAREARLIPRPIEFSINMLWLIVFSGSILSMLMSLLVQARGYNKKHK</sequence>
<evidence type="ECO:0000256" key="1">
    <source>
        <dbReference type="SAM" id="Phobius"/>
    </source>
</evidence>
<dbReference type="Pfam" id="PF13858">
    <property type="entry name" value="DUF4199"/>
    <property type="match status" value="1"/>
</dbReference>
<keyword evidence="1" id="KW-1133">Transmembrane helix</keyword>
<feature type="transmembrane region" description="Helical" evidence="1">
    <location>
        <begin position="82"/>
        <end position="102"/>
    </location>
</feature>
<feature type="transmembrane region" description="Helical" evidence="1">
    <location>
        <begin position="41"/>
        <end position="61"/>
    </location>
</feature>
<evidence type="ECO:0000313" key="3">
    <source>
        <dbReference type="Proteomes" id="UP001565200"/>
    </source>
</evidence>
<keyword evidence="3" id="KW-1185">Reference proteome</keyword>
<name>A0ABV4D1P3_9BACT</name>
<comment type="caution">
    <text evidence="2">The sequence shown here is derived from an EMBL/GenBank/DDBJ whole genome shotgun (WGS) entry which is preliminary data.</text>
</comment>
<dbReference type="InterPro" id="IPR036592">
    <property type="entry name" value="PSI_PsaL_sf"/>
</dbReference>
<evidence type="ECO:0000313" key="2">
    <source>
        <dbReference type="EMBL" id="MEY8245872.1"/>
    </source>
</evidence>
<dbReference type="Proteomes" id="UP001565200">
    <property type="component" value="Unassembled WGS sequence"/>
</dbReference>
<reference evidence="2 3" key="1">
    <citation type="submission" date="2024-03" db="EMBL/GenBank/DDBJ databases">
        <title>Mouse gut bacterial collection (mGBC) of GemPharmatech.</title>
        <authorList>
            <person name="He Y."/>
            <person name="Dong L."/>
            <person name="Wu D."/>
            <person name="Gao X."/>
            <person name="Lin Z."/>
        </authorList>
    </citation>
    <scope>NUCLEOTIDE SEQUENCE [LARGE SCALE GENOMIC DNA]</scope>
    <source>
        <strain evidence="2 3">54-13</strain>
    </source>
</reference>
<dbReference type="InterPro" id="IPR025250">
    <property type="entry name" value="DUF4199"/>
</dbReference>